<evidence type="ECO:0000313" key="2">
    <source>
        <dbReference type="Proteomes" id="UP001451606"/>
    </source>
</evidence>
<organism evidence="1 2">
    <name type="scientific">Oxyplasma meridianum</name>
    <dbReference type="NCBI Taxonomy" id="3073602"/>
    <lineage>
        <taxon>Archaea</taxon>
        <taxon>Methanobacteriati</taxon>
        <taxon>Thermoplasmatota</taxon>
        <taxon>Thermoplasmata</taxon>
        <taxon>Thermoplasmatales</taxon>
        <taxon>Thermoplasmataceae</taxon>
        <taxon>Oxyplasma</taxon>
    </lineage>
</organism>
<dbReference type="EMBL" id="CP133772">
    <property type="protein sequence ID" value="WYX99896.1"/>
    <property type="molecule type" value="Genomic_DNA"/>
</dbReference>
<name>A0AAX4NGD1_9ARCH</name>
<reference evidence="1 2" key="1">
    <citation type="submission" date="2023-09" db="EMBL/GenBank/DDBJ databases">
        <authorList>
            <person name="Golyshina O.V."/>
            <person name="Lunev E.A."/>
            <person name="Bargiela R."/>
            <person name="Gaines M.C."/>
            <person name="Daum B."/>
            <person name="Bale N.J."/>
            <person name="Koenen M."/>
            <person name="Sinninghe Damst J.S."/>
            <person name="Yakimov M."/>
            <person name="Golyshin P.N."/>
        </authorList>
    </citation>
    <scope>NUCLEOTIDE SEQUENCE [LARGE SCALE GENOMIC DNA]</scope>
    <source>
        <strain evidence="1 2">M1</strain>
    </source>
</reference>
<evidence type="ECO:0000313" key="1">
    <source>
        <dbReference type="EMBL" id="WYX99896.1"/>
    </source>
</evidence>
<sequence length="62" mass="6475">MVHISGSAEVGGDVISSHTIDVSGSMKFVGKILGKSVYLHHGHCTLSTFSAVIYIVQGLSES</sequence>
<evidence type="ECO:0008006" key="3">
    <source>
        <dbReference type="Google" id="ProtNLM"/>
    </source>
</evidence>
<dbReference type="RefSeq" id="WP_393971855.1">
    <property type="nucleotide sequence ID" value="NZ_CP133772.1"/>
</dbReference>
<accession>A0AAX4NGD1</accession>
<dbReference type="Proteomes" id="UP001451606">
    <property type="component" value="Chromosome"/>
</dbReference>
<dbReference type="GeneID" id="95967166"/>
<dbReference type="AlphaFoldDB" id="A0AAX4NGD1"/>
<dbReference type="KEGG" id="omr:OXIME_000441"/>
<gene>
    <name evidence="1" type="ORF">OXIME_000441</name>
</gene>
<protein>
    <recommendedName>
        <fullName evidence="3">Polymer-forming cytoskeletal protein</fullName>
    </recommendedName>
</protein>
<proteinExistence type="predicted"/>
<keyword evidence="2" id="KW-1185">Reference proteome</keyword>